<dbReference type="eggNOG" id="KOG0519">
    <property type="taxonomic scope" value="Eukaryota"/>
</dbReference>
<evidence type="ECO:0000256" key="5">
    <source>
        <dbReference type="ARBA" id="ARBA00023242"/>
    </source>
</evidence>
<dbReference type="GO" id="GO:0043565">
    <property type="term" value="F:sequence-specific DNA binding"/>
    <property type="evidence" value="ECO:0007669"/>
    <property type="project" value="InterPro"/>
</dbReference>
<dbReference type="PHI-base" id="PHI:10974"/>
<evidence type="ECO:0000256" key="3">
    <source>
        <dbReference type="ARBA" id="ARBA00023012"/>
    </source>
</evidence>
<dbReference type="Pfam" id="PF00072">
    <property type="entry name" value="Response_reg"/>
    <property type="match status" value="1"/>
</dbReference>
<keyword evidence="4 6" id="KW-0238">DNA-binding</keyword>
<dbReference type="Pfam" id="PF00447">
    <property type="entry name" value="HSF_DNA-bind"/>
    <property type="match status" value="1"/>
</dbReference>
<dbReference type="EMBL" id="DS572697">
    <property type="protein sequence ID" value="EGY20234.1"/>
    <property type="molecule type" value="Genomic_DNA"/>
</dbReference>
<dbReference type="SMART" id="SM00415">
    <property type="entry name" value="HSF"/>
    <property type="match status" value="1"/>
</dbReference>
<feature type="compositionally biased region" description="Pro residues" evidence="9">
    <location>
        <begin position="339"/>
        <end position="355"/>
    </location>
</feature>
<dbReference type="HOGENOM" id="CLU_008776_2_0_1"/>
<dbReference type="SUPFAM" id="SSF52172">
    <property type="entry name" value="CheY-like"/>
    <property type="match status" value="1"/>
</dbReference>
<dbReference type="OMA" id="TNVDPGW"/>
<feature type="region of interest" description="Disordered" evidence="9">
    <location>
        <begin position="321"/>
        <end position="371"/>
    </location>
</feature>
<evidence type="ECO:0000256" key="6">
    <source>
        <dbReference type="PIRNR" id="PIRNR002595"/>
    </source>
</evidence>
<dbReference type="Gene3D" id="3.40.50.2300">
    <property type="match status" value="1"/>
</dbReference>
<dbReference type="PANTHER" id="PTHR45339:SF1">
    <property type="entry name" value="HYBRID SIGNAL TRANSDUCTION HISTIDINE KINASE J"/>
    <property type="match status" value="1"/>
</dbReference>
<keyword evidence="5 6" id="KW-0539">Nucleus</keyword>
<sequence>MPPEGDGAAQGGNNSSDFVRKLYKFVHPAVLLTRMASRRPLTITGCSRTLHTRTLRTSSRRISCPSTLSFVVGSSFVRQLNKYDFHKLRRNDENNESPYGKQAWEFKHAAFRADRKDNLDNIRRKAPAQRKAQPTEDSFTTNQSINLLQETLFAQQQQVQALQEQFVELSRANKTLVHEVHSLQKTIDVQRQSTHELLNFLSSPDERWRTGRYPNQAAAHMNGGTMDEQAPELRRARELLSTVTTNSMVERDFERLNGMYAQSSPPDSASSLMFQPGSMPPMMADHVNMRHLVYPVGENVGIDPLSQDHFNNIPYTLNSLPTLTNDYPNQTMVKQEPGPATPNPPGGATPAPPGPAGRAAPPQDNSLWGSKKPRVYLVEDDRTCSRIGAKFFVADGVPGRGCGMVQGLHSCCVGSRLLTLSTRKTVSTLSTSAKEVGAGYFDLIFMDIVMPHMDGVSATQLIREVHPDVPVVAMTSNIRPEDISHYFNWSLNDVLAKPFTKDGMLRILRKHVAHLMKNAPPIDDIPVGPGSAQMGTMGLPPQVRVDTPSQSPATTTSWHSPGQIHQQSPHVATMEPGYAMGNPQQMVITPTSAQRATFPTQGLPPQMQQQMRVPDGMAVEDRPEKRQRLYGPQGGYAQ</sequence>
<dbReference type="Gene3D" id="1.10.10.10">
    <property type="entry name" value="Winged helix-like DNA-binding domain superfamily/Winged helix DNA-binding domain"/>
    <property type="match status" value="1"/>
</dbReference>
<name>G2WVA9_VERDV</name>
<dbReference type="InParanoid" id="G2WVA9"/>
<dbReference type="InterPro" id="IPR000232">
    <property type="entry name" value="HSF_DNA-bd"/>
</dbReference>
<dbReference type="SMART" id="SM00448">
    <property type="entry name" value="REC"/>
    <property type="match status" value="1"/>
</dbReference>
<evidence type="ECO:0000313" key="11">
    <source>
        <dbReference type="EMBL" id="EGY20234.1"/>
    </source>
</evidence>
<dbReference type="Proteomes" id="UP000001611">
    <property type="component" value="Chromosome 7"/>
</dbReference>
<feature type="compositionally biased region" description="Polar residues" evidence="9">
    <location>
        <begin position="321"/>
        <end position="333"/>
    </location>
</feature>
<dbReference type="GeneID" id="20703713"/>
<feature type="coiled-coil region" evidence="8">
    <location>
        <begin position="145"/>
        <end position="179"/>
    </location>
</feature>
<dbReference type="GO" id="GO:0003700">
    <property type="term" value="F:DNA-binding transcription factor activity"/>
    <property type="evidence" value="ECO:0007669"/>
    <property type="project" value="UniProtKB-UniRule"/>
</dbReference>
<dbReference type="eggNOG" id="KOG0627">
    <property type="taxonomic scope" value="Eukaryota"/>
</dbReference>
<dbReference type="OrthoDB" id="424572at2759"/>
<keyword evidence="2 7" id="KW-0597">Phosphoprotein</keyword>
<dbReference type="PANTHER" id="PTHR45339">
    <property type="entry name" value="HYBRID SIGNAL TRANSDUCTION HISTIDINE KINASE J"/>
    <property type="match status" value="1"/>
</dbReference>
<keyword evidence="6" id="KW-0804">Transcription</keyword>
<dbReference type="InterPro" id="IPR014402">
    <property type="entry name" value="Sig_transdc_resp-reg_Skn7"/>
</dbReference>
<dbReference type="PHI-base" id="PHI:9408"/>
<evidence type="ECO:0000256" key="9">
    <source>
        <dbReference type="SAM" id="MobiDB-lite"/>
    </source>
</evidence>
<feature type="domain" description="Response regulatory" evidence="10">
    <location>
        <begin position="374"/>
        <end position="512"/>
    </location>
</feature>
<gene>
    <name evidence="11" type="ORF">VDAG_02250</name>
</gene>
<dbReference type="InterPro" id="IPR036388">
    <property type="entry name" value="WH-like_DNA-bd_sf"/>
</dbReference>
<keyword evidence="3" id="KW-0902">Two-component regulatory system</keyword>
<evidence type="ECO:0000259" key="10">
    <source>
        <dbReference type="PROSITE" id="PS50110"/>
    </source>
</evidence>
<evidence type="ECO:0000256" key="8">
    <source>
        <dbReference type="SAM" id="Coils"/>
    </source>
</evidence>
<feature type="region of interest" description="Disordered" evidence="9">
    <location>
        <begin position="545"/>
        <end position="638"/>
    </location>
</feature>
<keyword evidence="12" id="KW-1185">Reference proteome</keyword>
<dbReference type="PIRSF" id="PIRSF002595">
    <property type="entry name" value="RR_SKN7"/>
    <property type="match status" value="1"/>
</dbReference>
<dbReference type="InterPro" id="IPR001789">
    <property type="entry name" value="Sig_transdc_resp-reg_receiver"/>
</dbReference>
<dbReference type="InterPro" id="IPR011006">
    <property type="entry name" value="CheY-like_superfamily"/>
</dbReference>
<feature type="modified residue" description="4-aspartylphosphate" evidence="7">
    <location>
        <position position="447"/>
    </location>
</feature>
<dbReference type="InterPro" id="IPR036390">
    <property type="entry name" value="WH_DNA-bd_sf"/>
</dbReference>
<dbReference type="STRING" id="498257.G2WVA9"/>
<dbReference type="GO" id="GO:0000156">
    <property type="term" value="F:phosphorelay response regulator activity"/>
    <property type="evidence" value="ECO:0007669"/>
    <property type="project" value="InterPro"/>
</dbReference>
<dbReference type="KEGG" id="vda:VDAG_02250"/>
<evidence type="ECO:0000256" key="4">
    <source>
        <dbReference type="ARBA" id="ARBA00023125"/>
    </source>
</evidence>
<dbReference type="FunCoup" id="G2WVA9">
    <property type="interactions" value="664"/>
</dbReference>
<dbReference type="SUPFAM" id="SSF46785">
    <property type="entry name" value="Winged helix' DNA-binding domain"/>
    <property type="match status" value="1"/>
</dbReference>
<proteinExistence type="predicted"/>
<accession>G2WVA9</accession>
<dbReference type="RefSeq" id="XP_009656574.1">
    <property type="nucleotide sequence ID" value="XM_009658279.1"/>
</dbReference>
<comment type="subcellular location">
    <subcellularLocation>
        <location evidence="1 6">Nucleus</location>
    </subcellularLocation>
</comment>
<protein>
    <recommendedName>
        <fullName evidence="6">Transcription factor</fullName>
    </recommendedName>
</protein>
<evidence type="ECO:0000256" key="1">
    <source>
        <dbReference type="ARBA" id="ARBA00004123"/>
    </source>
</evidence>
<keyword evidence="8" id="KW-0175">Coiled coil</keyword>
<feature type="compositionally biased region" description="Polar residues" evidence="9">
    <location>
        <begin position="582"/>
        <end position="600"/>
    </location>
</feature>
<reference evidence="11 12" key="1">
    <citation type="submission" date="2008-03" db="EMBL/GenBank/DDBJ databases">
        <title>The Genome Sequence of Verticillium dahliae VdLs.17.</title>
        <authorList>
            <consortium name="The Broad Institute Genome Sequencing Platform"/>
            <person name="Ma L.-J.J."/>
            <person name="Klosterman S.J."/>
            <person name="Subbarao K."/>
            <person name="Dobinson K."/>
            <person name="Veronese P."/>
            <person name="Kang S."/>
            <person name="Gold S.E."/>
            <person name="Young S."/>
            <person name="Jaffe D."/>
            <person name="Gnerre S."/>
            <person name="Berlin A."/>
            <person name="Heiman D."/>
            <person name="Hepburn T."/>
            <person name="Sykes S."/>
            <person name="Alvarado L."/>
            <person name="Kodira C.D."/>
            <person name="Lander E."/>
            <person name="Galagan J."/>
            <person name="Nusbaum C."/>
            <person name="Birren B."/>
        </authorList>
    </citation>
    <scope>NUCLEOTIDE SEQUENCE [LARGE SCALE GENOMIC DNA]</scope>
    <source>
        <strain evidence="12">VdLs.17 / ATCC MYA-4575 / FGSC 10137</strain>
    </source>
</reference>
<keyword evidence="6" id="KW-0805">Transcription regulation</keyword>
<evidence type="ECO:0000313" key="12">
    <source>
        <dbReference type="Proteomes" id="UP000001611"/>
    </source>
</evidence>
<organism evidence="11 12">
    <name type="scientific">Verticillium dahliae (strain VdLs.17 / ATCC MYA-4575 / FGSC 10137)</name>
    <name type="common">Verticillium wilt</name>
    <dbReference type="NCBI Taxonomy" id="498257"/>
    <lineage>
        <taxon>Eukaryota</taxon>
        <taxon>Fungi</taxon>
        <taxon>Dikarya</taxon>
        <taxon>Ascomycota</taxon>
        <taxon>Pezizomycotina</taxon>
        <taxon>Sordariomycetes</taxon>
        <taxon>Hypocreomycetidae</taxon>
        <taxon>Glomerellales</taxon>
        <taxon>Plectosphaerellaceae</taxon>
        <taxon>Verticillium</taxon>
    </lineage>
</organism>
<dbReference type="PROSITE" id="PS50110">
    <property type="entry name" value="RESPONSE_REGULATORY"/>
    <property type="match status" value="1"/>
</dbReference>
<dbReference type="AlphaFoldDB" id="G2WVA9"/>
<dbReference type="GO" id="GO:0006357">
    <property type="term" value="P:regulation of transcription by RNA polymerase II"/>
    <property type="evidence" value="ECO:0007669"/>
    <property type="project" value="UniProtKB-UniRule"/>
</dbReference>
<evidence type="ECO:0000256" key="2">
    <source>
        <dbReference type="ARBA" id="ARBA00022553"/>
    </source>
</evidence>
<dbReference type="GO" id="GO:0005634">
    <property type="term" value="C:nucleus"/>
    <property type="evidence" value="ECO:0007669"/>
    <property type="project" value="UniProtKB-SubCell"/>
</dbReference>
<feature type="compositionally biased region" description="Polar residues" evidence="9">
    <location>
        <begin position="547"/>
        <end position="570"/>
    </location>
</feature>
<dbReference type="CDD" id="cd17546">
    <property type="entry name" value="REC_hyHK_CKI1_RcsC-like"/>
    <property type="match status" value="1"/>
</dbReference>
<evidence type="ECO:0000256" key="7">
    <source>
        <dbReference type="PROSITE-ProRule" id="PRU00169"/>
    </source>
</evidence>